<dbReference type="Pfam" id="PF14264">
    <property type="entry name" value="Glucos_trans_II"/>
    <property type="match status" value="1"/>
</dbReference>
<feature type="transmembrane region" description="Helical" evidence="2">
    <location>
        <begin position="383"/>
        <end position="402"/>
    </location>
</feature>
<dbReference type="OrthoDB" id="2043221at2"/>
<dbReference type="AlphaFoldDB" id="V8CCH7"/>
<feature type="transmembrane region" description="Helical" evidence="2">
    <location>
        <begin position="230"/>
        <end position="250"/>
    </location>
</feature>
<accession>V8CCH7</accession>
<keyword evidence="2" id="KW-1133">Transmembrane helix</keyword>
<feature type="transmembrane region" description="Helical" evidence="2">
    <location>
        <begin position="262"/>
        <end position="284"/>
    </location>
</feature>
<evidence type="ECO:0000313" key="4">
    <source>
        <dbReference type="Proteomes" id="UP000018731"/>
    </source>
</evidence>
<feature type="region of interest" description="Disordered" evidence="1">
    <location>
        <begin position="608"/>
        <end position="637"/>
    </location>
</feature>
<dbReference type="RefSeq" id="WP_023926809.1">
    <property type="nucleotide sequence ID" value="NZ_KI669454.1"/>
</dbReference>
<feature type="transmembrane region" description="Helical" evidence="2">
    <location>
        <begin position="58"/>
        <end position="77"/>
    </location>
</feature>
<dbReference type="STRING" id="1357400.HMPREF2086_00141"/>
<feature type="transmembrane region" description="Helical" evidence="2">
    <location>
        <begin position="324"/>
        <end position="343"/>
    </location>
</feature>
<dbReference type="InterPro" id="IPR025686">
    <property type="entry name" value="Glucos_trans_II"/>
</dbReference>
<gene>
    <name evidence="3" type="ORF">HMPREF2086_00141</name>
</gene>
<feature type="transmembrane region" description="Helical" evidence="2">
    <location>
        <begin position="296"/>
        <end position="318"/>
    </location>
</feature>
<dbReference type="CDD" id="cd22249">
    <property type="entry name" value="UDM1_RNF168_RNF169-like"/>
    <property type="match status" value="1"/>
</dbReference>
<dbReference type="Proteomes" id="UP000018731">
    <property type="component" value="Unassembled WGS sequence"/>
</dbReference>
<feature type="transmembrane region" description="Helical" evidence="2">
    <location>
        <begin position="350"/>
        <end position="371"/>
    </location>
</feature>
<proteinExistence type="predicted"/>
<feature type="transmembrane region" description="Helical" evidence="2">
    <location>
        <begin position="166"/>
        <end position="185"/>
    </location>
</feature>
<keyword evidence="2" id="KW-0812">Transmembrane</keyword>
<feature type="transmembrane region" description="Helical" evidence="2">
    <location>
        <begin position="121"/>
        <end position="145"/>
    </location>
</feature>
<organism evidence="3 4">
    <name type="scientific">Helicobacter macacae MIT 99-5501</name>
    <dbReference type="NCBI Taxonomy" id="1357400"/>
    <lineage>
        <taxon>Bacteria</taxon>
        <taxon>Pseudomonadati</taxon>
        <taxon>Campylobacterota</taxon>
        <taxon>Epsilonproteobacteria</taxon>
        <taxon>Campylobacterales</taxon>
        <taxon>Helicobacteraceae</taxon>
        <taxon>Helicobacter</taxon>
    </lineage>
</organism>
<feature type="transmembrane region" description="Helical" evidence="2">
    <location>
        <begin position="429"/>
        <end position="449"/>
    </location>
</feature>
<evidence type="ECO:0000313" key="3">
    <source>
        <dbReference type="EMBL" id="ETD24807.1"/>
    </source>
</evidence>
<dbReference type="EMBL" id="AZJI01000001">
    <property type="protein sequence ID" value="ETD24807.1"/>
    <property type="molecule type" value="Genomic_DNA"/>
</dbReference>
<evidence type="ECO:0000256" key="1">
    <source>
        <dbReference type="SAM" id="MobiDB-lite"/>
    </source>
</evidence>
<dbReference type="PATRIC" id="fig|1357400.3.peg.210"/>
<comment type="caution">
    <text evidence="3">The sequence shown here is derived from an EMBL/GenBank/DDBJ whole genome shotgun (WGS) entry which is preliminary data.</text>
</comment>
<keyword evidence="2" id="KW-0472">Membrane</keyword>
<name>V8CCH7_9HELI</name>
<evidence type="ECO:0000256" key="2">
    <source>
        <dbReference type="SAM" id="Phobius"/>
    </source>
</evidence>
<feature type="region of interest" description="Disordered" evidence="1">
    <location>
        <begin position="1"/>
        <end position="22"/>
    </location>
</feature>
<reference evidence="3 4" key="1">
    <citation type="journal article" date="2014" name="Genome Announc.">
        <title>Draft genome sequences of six enterohepatic helicobacter species isolated from humans and one from rhesus macaques.</title>
        <authorList>
            <person name="Shen Z."/>
            <person name="Sheh A."/>
            <person name="Young S.K."/>
            <person name="Abouelliel A."/>
            <person name="Ward D.V."/>
            <person name="Earl A.M."/>
            <person name="Fox J.G."/>
        </authorList>
    </citation>
    <scope>NUCLEOTIDE SEQUENCE [LARGE SCALE GENOMIC DNA]</scope>
    <source>
        <strain evidence="3 4">MIT 99-5501</strain>
    </source>
</reference>
<protein>
    <submittedName>
        <fullName evidence="3">Uncharacterized protein</fullName>
    </submittedName>
</protein>
<dbReference type="HOGENOM" id="CLU_031280_0_0_7"/>
<keyword evidence="4" id="KW-1185">Reference proteome</keyword>
<feature type="compositionally biased region" description="Basic and acidic residues" evidence="1">
    <location>
        <begin position="608"/>
        <end position="627"/>
    </location>
</feature>
<feature type="compositionally biased region" description="Low complexity" evidence="1">
    <location>
        <begin position="1"/>
        <end position="14"/>
    </location>
</feature>
<feature type="transmembrane region" description="Helical" evidence="2">
    <location>
        <begin position="197"/>
        <end position="218"/>
    </location>
</feature>
<sequence>MNTNASTASTSPTSHLNDKQNPKKGLLSTAFFKVQTLLSQVFSEFRTASLALFQTQGFWKYFLIAFSVYLLGILSLIRADVYYIDDLGRAAIGYKEWDNFSRYISWFLSTPMHMSTTLSDIAPLTQLVAIAFLSFASVILVWSVREIIWKNEDRLWESSEIPYKKRLTVLGIIASIPIGLSPYFLEELSFRFDSPYMALSVLFSVIPFVFIHHIKAYIPVSFLCSLGMCMTYQASSGIEIILVSFFAFLMLNQTNAGIKKTLVFVCVSMCCYLLALGVFKLFIMHPFAHDQASTEIYHLSDLASGVLKNIIVYVGYLWNDFGWSGIKICFFGLLGFFVLSSIYQARVNKAISALLALSVLAIGIVFSYGTYLVLVEPLTRPRAFIGIGVFSATISVYVVSAWRGWAHKREEVARANSGNLITRNVPQRVFFVFSAIVAGFFSWSLVVFANSYGNALAAQDKYLDFRFTLLLNDLVNSVPKKAADYQDYLYRIKGWVTAAPIVENSSKDNRIMKRLVDITDSKYWVRMAMKHYGWGDVPESQVFVTPDNEDHQKLAENPHCIPESAGRLLKRVSNIYHQIDVYPRCTIIEFKGKERYLHEYREELKMQEEQKLEEQRLEEEKAKKEQAQKNAKKQAKK</sequence>